<protein>
    <recommendedName>
        <fullName evidence="5 6">Cell division protein FtsZ</fullName>
    </recommendedName>
</protein>
<evidence type="ECO:0000256" key="5">
    <source>
        <dbReference type="HAMAP-Rule" id="MF_00909"/>
    </source>
</evidence>
<feature type="domain" description="Tubulin/FtsZ 2-layer sandwich" evidence="9">
    <location>
        <begin position="203"/>
        <end position="324"/>
    </location>
</feature>
<dbReference type="PRINTS" id="PR00423">
    <property type="entry name" value="CELLDVISFTSZ"/>
</dbReference>
<feature type="domain" description="Tubulin/FtsZ GTPase" evidence="8">
    <location>
        <begin position="12"/>
        <end position="201"/>
    </location>
</feature>
<dbReference type="Proteomes" id="UP000249646">
    <property type="component" value="Unassembled WGS sequence"/>
</dbReference>
<evidence type="ECO:0000313" key="11">
    <source>
        <dbReference type="Proteomes" id="UP000249646"/>
    </source>
</evidence>
<evidence type="ECO:0000259" key="9">
    <source>
        <dbReference type="SMART" id="SM00865"/>
    </source>
</evidence>
<accession>A0A2W7HXI0</accession>
<evidence type="ECO:0000256" key="3">
    <source>
        <dbReference type="ARBA" id="ARBA00023134"/>
    </source>
</evidence>
<keyword evidence="4 5" id="KW-0717">Septation</keyword>
<evidence type="ECO:0000259" key="8">
    <source>
        <dbReference type="SMART" id="SM00864"/>
    </source>
</evidence>
<feature type="binding site" evidence="5">
    <location>
        <position position="140"/>
    </location>
    <ligand>
        <name>GTP</name>
        <dbReference type="ChEBI" id="CHEBI:37565"/>
    </ligand>
</feature>
<gene>
    <name evidence="5" type="primary">ftsZ</name>
    <name evidence="10" type="ORF">BCF89_10538</name>
</gene>
<feature type="binding site" evidence="5">
    <location>
        <position position="183"/>
    </location>
    <ligand>
        <name>GTP</name>
        <dbReference type="ChEBI" id="CHEBI:37565"/>
    </ligand>
</feature>
<keyword evidence="3 5" id="KW-0342">GTP-binding</keyword>
<dbReference type="GO" id="GO:0000917">
    <property type="term" value="P:division septum assembly"/>
    <property type="evidence" value="ECO:0007669"/>
    <property type="project" value="UniProtKB-KW"/>
</dbReference>
<comment type="subcellular location">
    <subcellularLocation>
        <location evidence="5">Cytoplasm</location>
    </subcellularLocation>
    <text evidence="5">Assembles at midcell at the inner surface of the cytoplasmic membrane.</text>
</comment>
<dbReference type="FunFam" id="3.40.50.1440:FF:000001">
    <property type="entry name" value="Cell division protein FtsZ"/>
    <property type="match status" value="1"/>
</dbReference>
<evidence type="ECO:0000256" key="2">
    <source>
        <dbReference type="ARBA" id="ARBA00022741"/>
    </source>
</evidence>
<feature type="binding site" evidence="5">
    <location>
        <begin position="105"/>
        <end position="107"/>
    </location>
    <ligand>
        <name>GTP</name>
        <dbReference type="ChEBI" id="CHEBI:37565"/>
    </ligand>
</feature>
<dbReference type="InterPro" id="IPR037103">
    <property type="entry name" value="Tubulin/FtsZ-like_C"/>
</dbReference>
<dbReference type="GO" id="GO:0051258">
    <property type="term" value="P:protein polymerization"/>
    <property type="evidence" value="ECO:0007669"/>
    <property type="project" value="UniProtKB-UniRule"/>
</dbReference>
<evidence type="ECO:0000256" key="1">
    <source>
        <dbReference type="ARBA" id="ARBA00009690"/>
    </source>
</evidence>
<dbReference type="SUPFAM" id="SSF52490">
    <property type="entry name" value="Tubulin nucleotide-binding domain-like"/>
    <property type="match status" value="1"/>
</dbReference>
<dbReference type="InterPro" id="IPR000158">
    <property type="entry name" value="Cell_div_FtsZ"/>
</dbReference>
<dbReference type="RefSeq" id="WP_111518610.1">
    <property type="nucleotide sequence ID" value="NZ_QKUB01000005.1"/>
</dbReference>
<name>A0A2W7HXI0_9BACT</name>
<dbReference type="InterPro" id="IPR045061">
    <property type="entry name" value="FtsZ/CetZ"/>
</dbReference>
<dbReference type="AlphaFoldDB" id="A0A2W7HXI0"/>
<dbReference type="GO" id="GO:0005525">
    <property type="term" value="F:GTP binding"/>
    <property type="evidence" value="ECO:0007669"/>
    <property type="project" value="UniProtKB-UniRule"/>
</dbReference>
<keyword evidence="2 5" id="KW-0547">Nucleotide-binding</keyword>
<dbReference type="PANTHER" id="PTHR30314">
    <property type="entry name" value="CELL DIVISION PROTEIN FTSZ-RELATED"/>
    <property type="match status" value="1"/>
</dbReference>
<dbReference type="GO" id="GO:0032153">
    <property type="term" value="C:cell division site"/>
    <property type="evidence" value="ECO:0007669"/>
    <property type="project" value="UniProtKB-UniRule"/>
</dbReference>
<dbReference type="SUPFAM" id="SSF55307">
    <property type="entry name" value="Tubulin C-terminal domain-like"/>
    <property type="match status" value="1"/>
</dbReference>
<dbReference type="NCBIfam" id="TIGR00065">
    <property type="entry name" value="ftsZ"/>
    <property type="match status" value="1"/>
</dbReference>
<dbReference type="OrthoDB" id="9813375at2"/>
<dbReference type="GO" id="GO:0043093">
    <property type="term" value="P:FtsZ-dependent cytokinesis"/>
    <property type="evidence" value="ECO:0007669"/>
    <property type="project" value="UniProtKB-UniRule"/>
</dbReference>
<dbReference type="InterPro" id="IPR008280">
    <property type="entry name" value="Tub_FtsZ_C"/>
</dbReference>
<dbReference type="SMART" id="SM00865">
    <property type="entry name" value="Tubulin_C"/>
    <property type="match status" value="1"/>
</dbReference>
<dbReference type="InterPro" id="IPR024757">
    <property type="entry name" value="FtsZ_C"/>
</dbReference>
<dbReference type="Pfam" id="PF12327">
    <property type="entry name" value="FtsZ_C"/>
    <property type="match status" value="1"/>
</dbReference>
<keyword evidence="5 7" id="KW-0132">Cell division</keyword>
<dbReference type="Gene3D" id="3.30.1330.20">
    <property type="entry name" value="Tubulin/FtsZ, C-terminal domain"/>
    <property type="match status" value="1"/>
</dbReference>
<organism evidence="10 11">
    <name type="scientific">Metamycoplasma auris</name>
    <dbReference type="NCBI Taxonomy" id="51363"/>
    <lineage>
        <taxon>Bacteria</taxon>
        <taxon>Bacillati</taxon>
        <taxon>Mycoplasmatota</taxon>
        <taxon>Mycoplasmoidales</taxon>
        <taxon>Metamycoplasmataceae</taxon>
        <taxon>Metamycoplasma</taxon>
    </lineage>
</organism>
<dbReference type="EMBL" id="QKUB01000005">
    <property type="protein sequence ID" value="PZV99905.1"/>
    <property type="molecule type" value="Genomic_DNA"/>
</dbReference>
<dbReference type="PANTHER" id="PTHR30314:SF3">
    <property type="entry name" value="MITOCHONDRIAL DIVISION PROTEIN FSZA"/>
    <property type="match status" value="1"/>
</dbReference>
<keyword evidence="5" id="KW-0963">Cytoplasm</keyword>
<comment type="function">
    <text evidence="5 7">Essential cell division protein that forms a contractile ring structure (Z ring) at the future cell division site. The regulation of the ring assembly controls the timing and the location of cell division. One of the functions of the FtsZ ring is to recruit other cell division proteins to the septum to produce a new cell wall between the dividing cells. Binds GTP and shows GTPase activity.</text>
</comment>
<keyword evidence="11" id="KW-1185">Reference proteome</keyword>
<feature type="binding site" evidence="5">
    <location>
        <begin position="20"/>
        <end position="24"/>
    </location>
    <ligand>
        <name>GTP</name>
        <dbReference type="ChEBI" id="CHEBI:37565"/>
    </ligand>
</feature>
<reference evidence="10 11" key="1">
    <citation type="submission" date="2018-06" db="EMBL/GenBank/DDBJ databases">
        <title>Genomic Encyclopedia of Archaeal and Bacterial Type Strains, Phase II (KMG-II): from individual species to whole genera.</title>
        <authorList>
            <person name="Goeker M."/>
        </authorList>
    </citation>
    <scope>NUCLEOTIDE SEQUENCE [LARGE SCALE GENOMIC DNA]</scope>
    <source>
        <strain evidence="10 11">ATCC 51348</strain>
    </source>
</reference>
<feature type="binding site" evidence="5">
    <location>
        <position position="136"/>
    </location>
    <ligand>
        <name>GTP</name>
        <dbReference type="ChEBI" id="CHEBI:37565"/>
    </ligand>
</feature>
<dbReference type="GO" id="GO:0005737">
    <property type="term" value="C:cytoplasm"/>
    <property type="evidence" value="ECO:0007669"/>
    <property type="project" value="UniProtKB-SubCell"/>
</dbReference>
<dbReference type="Pfam" id="PF00091">
    <property type="entry name" value="Tubulin"/>
    <property type="match status" value="1"/>
</dbReference>
<proteinExistence type="inferred from homology"/>
<comment type="similarity">
    <text evidence="1 5 7">Belongs to the FtsZ family.</text>
</comment>
<evidence type="ECO:0000256" key="4">
    <source>
        <dbReference type="ARBA" id="ARBA00023210"/>
    </source>
</evidence>
<comment type="subunit">
    <text evidence="5">Homodimer. Polymerizes to form a dynamic ring structure in a strictly GTP-dependent manner. Interacts directly with several other division proteins.</text>
</comment>
<dbReference type="InterPro" id="IPR018316">
    <property type="entry name" value="Tubulin/FtsZ_2-layer-sand-dom"/>
</dbReference>
<dbReference type="PROSITE" id="PS01135">
    <property type="entry name" value="FTSZ_2"/>
    <property type="match status" value="1"/>
</dbReference>
<dbReference type="GO" id="GO:0003924">
    <property type="term" value="F:GTPase activity"/>
    <property type="evidence" value="ECO:0007669"/>
    <property type="project" value="UniProtKB-UniRule"/>
</dbReference>
<sequence>MSTIEEFNSVAKIKVIGVGGGGNNSIQGILNTKIDGLEFIVANTDKQILDKFNKEFTLQLGDNRGIGAGANPEVGKKAAEHSSEEIKKKLKDANLVIITAGMGGGTGTGASPVIAKIAKEQGALVIAIVTTPFEFEGTKRNKVAQKGIEELKKHVDSYIIISNDKLSKEYGEINFKDAFNVANNIVKQFIHTVISIIAIPGLINLDLADLETLIKNAGETIVGIGNASGENAAKTAIINAINSPILESNIKGASKAIVYFSSSAKNSIKDFENAIKELKNVAGQDIDIMFGVSLQTNESQEKLDETYVSVIATGFDKKNETNDFNEIEDTNKNYYDEDSTKEYLINPSLSSNIKNSHLGNSDLDDDDNDLIYRNFRN</sequence>
<dbReference type="SMART" id="SM00864">
    <property type="entry name" value="Tubulin"/>
    <property type="match status" value="1"/>
</dbReference>
<dbReference type="InterPro" id="IPR020805">
    <property type="entry name" value="Cell_div_FtsZ_CS"/>
</dbReference>
<dbReference type="CDD" id="cd02201">
    <property type="entry name" value="FtsZ_type1"/>
    <property type="match status" value="1"/>
</dbReference>
<dbReference type="HAMAP" id="MF_00909">
    <property type="entry name" value="FtsZ"/>
    <property type="match status" value="1"/>
</dbReference>
<evidence type="ECO:0000313" key="10">
    <source>
        <dbReference type="EMBL" id="PZV99905.1"/>
    </source>
</evidence>
<comment type="caution">
    <text evidence="10">The sequence shown here is derived from an EMBL/GenBank/DDBJ whole genome shotgun (WGS) entry which is preliminary data.</text>
</comment>
<dbReference type="Gene3D" id="3.40.50.1440">
    <property type="entry name" value="Tubulin/FtsZ, GTPase domain"/>
    <property type="match status" value="1"/>
</dbReference>
<evidence type="ECO:0000256" key="6">
    <source>
        <dbReference type="NCBIfam" id="TIGR00065"/>
    </source>
</evidence>
<evidence type="ECO:0000256" key="7">
    <source>
        <dbReference type="RuleBase" id="RU000631"/>
    </source>
</evidence>
<dbReference type="InterPro" id="IPR036525">
    <property type="entry name" value="Tubulin/FtsZ_GTPase_sf"/>
</dbReference>
<dbReference type="InterPro" id="IPR003008">
    <property type="entry name" value="Tubulin_FtsZ_GTPase"/>
</dbReference>
<keyword evidence="5 7" id="KW-0131">Cell cycle</keyword>